<accession>A0AB38F6V4</accession>
<evidence type="ECO:0000313" key="1">
    <source>
        <dbReference type="EMBL" id="SPZ34815.1"/>
    </source>
</evidence>
<gene>
    <name evidence="1" type="ORF">NCTC13229_00445</name>
</gene>
<organism evidence="1 2">
    <name type="scientific">Rhodococcus wratislaviensis</name>
    <name type="common">Tsukamurella wratislaviensis</name>
    <dbReference type="NCBI Taxonomy" id="44752"/>
    <lineage>
        <taxon>Bacteria</taxon>
        <taxon>Bacillati</taxon>
        <taxon>Actinomycetota</taxon>
        <taxon>Actinomycetes</taxon>
        <taxon>Mycobacteriales</taxon>
        <taxon>Nocardiaceae</taxon>
        <taxon>Rhodococcus</taxon>
    </lineage>
</organism>
<sequence>MFCDMTKLLIAMAGARTMDTSGYLFRAKQ</sequence>
<dbReference type="AlphaFoldDB" id="A0AB38F6V4"/>
<dbReference type="EMBL" id="UAUI01000001">
    <property type="protein sequence ID" value="SPZ34815.1"/>
    <property type="molecule type" value="Genomic_DNA"/>
</dbReference>
<comment type="caution">
    <text evidence="1">The sequence shown here is derived from an EMBL/GenBank/DDBJ whole genome shotgun (WGS) entry which is preliminary data.</text>
</comment>
<reference evidence="1 2" key="1">
    <citation type="submission" date="2018-06" db="EMBL/GenBank/DDBJ databases">
        <authorList>
            <consortium name="Pathogen Informatics"/>
            <person name="Doyle S."/>
        </authorList>
    </citation>
    <scope>NUCLEOTIDE SEQUENCE [LARGE SCALE GENOMIC DNA]</scope>
    <source>
        <strain evidence="1 2">NCTC13229</strain>
    </source>
</reference>
<dbReference type="Proteomes" id="UP000251211">
    <property type="component" value="Unassembled WGS sequence"/>
</dbReference>
<protein>
    <submittedName>
        <fullName evidence="1">Uncharacterized protein</fullName>
    </submittedName>
</protein>
<name>A0AB38F6V4_RHOWR</name>
<proteinExistence type="predicted"/>
<evidence type="ECO:0000313" key="2">
    <source>
        <dbReference type="Proteomes" id="UP000251211"/>
    </source>
</evidence>